<comment type="caution">
    <text evidence="3">The sequence shown here is derived from an EMBL/GenBank/DDBJ whole genome shotgun (WGS) entry which is preliminary data.</text>
</comment>
<evidence type="ECO:0000259" key="2">
    <source>
        <dbReference type="Pfam" id="PF12937"/>
    </source>
</evidence>
<reference evidence="3" key="1">
    <citation type="submission" date="2019-07" db="EMBL/GenBank/DDBJ databases">
        <authorList>
            <person name="Palmer J.M."/>
        </authorList>
    </citation>
    <scope>NUCLEOTIDE SEQUENCE</scope>
    <source>
        <strain evidence="3">PC9</strain>
    </source>
</reference>
<dbReference type="SUPFAM" id="SSF52047">
    <property type="entry name" value="RNI-like"/>
    <property type="match status" value="1"/>
</dbReference>
<dbReference type="InterPro" id="IPR032675">
    <property type="entry name" value="LRR_dom_sf"/>
</dbReference>
<feature type="chain" id="PRO_5034931565" description="F-box domain-containing protein" evidence="1">
    <location>
        <begin position="26"/>
        <end position="399"/>
    </location>
</feature>
<dbReference type="InterPro" id="IPR036047">
    <property type="entry name" value="F-box-like_dom_sf"/>
</dbReference>
<name>A0A8H7DUN7_PLEOS</name>
<dbReference type="GeneID" id="59375560"/>
<sequence length="399" mass="45059">MQKIDLVSRLPFEVLLLIFEEATHAATPQNFSADLHSLASFCCVSKRWNTVGMTPSLWSTICVTPTESPSIDICIQRSRRSPLTIAVEYGYDSTADGRATLLSTFSRLHEHIGRWRFLRISARRQYLRGLLSLLECASAPRLEHLQLAQNETKFSPVDIGPLFNIFMGGLPSLKSLRTFGFIPVTKESFERPSLSRLEIVRALNHPCEWGQFYDFLAAPRNLTHLAISTGRVGLVPNTTYPIIDLPNLRSLCLTYGSSDTQSTILNILDAPNLERLEVSWISDWDVFLHSLESLCECHPTRFPHVTTLIFHKIVYTPTFEDYRLFEAFPNLKCLVLDAVQDVETFYEAIDSLWEDDVSGDRSYPWPKLEGILVTGNDVSQDVASYIPTKRPISGQALGT</sequence>
<organism evidence="3 4">
    <name type="scientific">Pleurotus ostreatus</name>
    <name type="common">Oyster mushroom</name>
    <name type="synonym">White-rot fungus</name>
    <dbReference type="NCBI Taxonomy" id="5322"/>
    <lineage>
        <taxon>Eukaryota</taxon>
        <taxon>Fungi</taxon>
        <taxon>Dikarya</taxon>
        <taxon>Basidiomycota</taxon>
        <taxon>Agaricomycotina</taxon>
        <taxon>Agaricomycetes</taxon>
        <taxon>Agaricomycetidae</taxon>
        <taxon>Agaricales</taxon>
        <taxon>Pleurotineae</taxon>
        <taxon>Pleurotaceae</taxon>
        <taxon>Pleurotus</taxon>
    </lineage>
</organism>
<dbReference type="Gene3D" id="3.80.10.10">
    <property type="entry name" value="Ribonuclease Inhibitor"/>
    <property type="match status" value="1"/>
</dbReference>
<dbReference type="VEuPathDB" id="FungiDB:PC9H_005742"/>
<evidence type="ECO:0000256" key="1">
    <source>
        <dbReference type="SAM" id="SignalP"/>
    </source>
</evidence>
<feature type="domain" description="F-box" evidence="2">
    <location>
        <begin position="8"/>
        <end position="63"/>
    </location>
</feature>
<evidence type="ECO:0000313" key="3">
    <source>
        <dbReference type="EMBL" id="KAF7433777.1"/>
    </source>
</evidence>
<dbReference type="Proteomes" id="UP000623687">
    <property type="component" value="Unassembled WGS sequence"/>
</dbReference>
<dbReference type="EMBL" id="JACETU010000003">
    <property type="protein sequence ID" value="KAF7433777.1"/>
    <property type="molecule type" value="Genomic_DNA"/>
</dbReference>
<dbReference type="AlphaFoldDB" id="A0A8H7DUN7"/>
<dbReference type="SUPFAM" id="SSF81383">
    <property type="entry name" value="F-box domain"/>
    <property type="match status" value="1"/>
</dbReference>
<evidence type="ECO:0000313" key="4">
    <source>
        <dbReference type="Proteomes" id="UP000623687"/>
    </source>
</evidence>
<feature type="signal peptide" evidence="1">
    <location>
        <begin position="1"/>
        <end position="25"/>
    </location>
</feature>
<keyword evidence="1" id="KW-0732">Signal</keyword>
<proteinExistence type="predicted"/>
<gene>
    <name evidence="3" type="ORF">PC9H_005742</name>
</gene>
<protein>
    <recommendedName>
        <fullName evidence="2">F-box domain-containing protein</fullName>
    </recommendedName>
</protein>
<accession>A0A8H7DUN7</accession>
<keyword evidence="4" id="KW-1185">Reference proteome</keyword>
<dbReference type="InterPro" id="IPR001810">
    <property type="entry name" value="F-box_dom"/>
</dbReference>
<dbReference type="RefSeq" id="XP_036633804.1">
    <property type="nucleotide sequence ID" value="XM_036775302.1"/>
</dbReference>
<dbReference type="Pfam" id="PF12937">
    <property type="entry name" value="F-box-like"/>
    <property type="match status" value="1"/>
</dbReference>
<dbReference type="Gene3D" id="1.20.1280.50">
    <property type="match status" value="1"/>
</dbReference>
<dbReference type="OrthoDB" id="3023006at2759"/>